<dbReference type="Proteomes" id="UP000315496">
    <property type="component" value="Chromosome 5"/>
</dbReference>
<reference evidence="2 3" key="1">
    <citation type="submission" date="2019-05" db="EMBL/GenBank/DDBJ databases">
        <title>The compact genome of Giardia muris reveals important steps in the evolution of intestinal protozoan parasites.</title>
        <authorList>
            <person name="Xu F."/>
            <person name="Jimenez-Gonzalez A."/>
            <person name="Einarsson E."/>
            <person name="Astvaldsson A."/>
            <person name="Peirasmaki D."/>
            <person name="Eckmann L."/>
            <person name="Andersson J.O."/>
            <person name="Svard S.G."/>
            <person name="Jerlstrom-Hultqvist J."/>
        </authorList>
    </citation>
    <scope>NUCLEOTIDE SEQUENCE [LARGE SCALE GENOMIC DNA]</scope>
    <source>
        <strain evidence="2 3">Roberts-Thomson</strain>
    </source>
</reference>
<organism evidence="2 3">
    <name type="scientific">Giardia muris</name>
    <dbReference type="NCBI Taxonomy" id="5742"/>
    <lineage>
        <taxon>Eukaryota</taxon>
        <taxon>Metamonada</taxon>
        <taxon>Diplomonadida</taxon>
        <taxon>Hexamitidae</taxon>
        <taxon>Giardiinae</taxon>
        <taxon>Giardia</taxon>
    </lineage>
</organism>
<dbReference type="VEuPathDB" id="GiardiaDB:GMRT_13321"/>
<feature type="region of interest" description="Disordered" evidence="1">
    <location>
        <begin position="81"/>
        <end position="107"/>
    </location>
</feature>
<comment type="caution">
    <text evidence="2">The sequence shown here is derived from an EMBL/GenBank/DDBJ whole genome shotgun (WGS) entry which is preliminary data.</text>
</comment>
<keyword evidence="3" id="KW-1185">Reference proteome</keyword>
<protein>
    <submittedName>
        <fullName evidence="2">Uncharacterized protein</fullName>
    </submittedName>
</protein>
<evidence type="ECO:0000313" key="3">
    <source>
        <dbReference type="Proteomes" id="UP000315496"/>
    </source>
</evidence>
<sequence length="347" mass="38377">MGFLDLLPIIARVVSVIPGEDGRELIICLTDGHGAFETIQAPAFTQSLLQVGQQIQVQSVDMETHPRPTLLTWKLAKDATPANRSQASTRRSRWDDDTPEHSCLGGEAQEQVHKATVLRGDLQLDSLGLANSLALGRSQRLAHSHLSVIEGVSYCIPLTPSLSLVQSAIGLPPNTQAAIVTLENQYTVLLEEAAEKLGEAAAMHYLHGHANAYRDIINLFEALQPVPGAYPNLVDRYKAWRVKIGQVRPDLHFLGNPLAIEYTAAFEKGFESQLIRLTKLALVRDGDHWYAISFIERLLTDCRRPELRSDILMIMGTFHLEKLQLSDQARLKAADLLAELSSSLEIN</sequence>
<name>A0A4Z1SKU6_GIAMU</name>
<accession>A0A4Z1SKU6</accession>
<evidence type="ECO:0000256" key="1">
    <source>
        <dbReference type="SAM" id="MobiDB-lite"/>
    </source>
</evidence>
<evidence type="ECO:0000313" key="2">
    <source>
        <dbReference type="EMBL" id="TNJ26284.1"/>
    </source>
</evidence>
<dbReference type="AlphaFoldDB" id="A0A4Z1SKU6"/>
<gene>
    <name evidence="2" type="ORF">GMRT_13321</name>
</gene>
<dbReference type="EMBL" id="VDLU01000005">
    <property type="protein sequence ID" value="TNJ26284.1"/>
    <property type="molecule type" value="Genomic_DNA"/>
</dbReference>
<proteinExistence type="predicted"/>